<dbReference type="PROSITE" id="PS01124">
    <property type="entry name" value="HTH_ARAC_FAMILY_2"/>
    <property type="match status" value="1"/>
</dbReference>
<reference evidence="12" key="1">
    <citation type="journal article" date="2019" name="Int. J. Syst. Evol. Microbiol.">
        <title>The Global Catalogue of Microorganisms (GCM) 10K type strain sequencing project: providing services to taxonomists for standard genome sequencing and annotation.</title>
        <authorList>
            <consortium name="The Broad Institute Genomics Platform"/>
            <consortium name="The Broad Institute Genome Sequencing Center for Infectious Disease"/>
            <person name="Wu L."/>
            <person name="Ma J."/>
        </authorList>
    </citation>
    <scope>NUCLEOTIDE SEQUENCE [LARGE SCALE GENOMIC DNA]</scope>
    <source>
        <strain evidence="12">CCUG 57113</strain>
    </source>
</reference>
<keyword evidence="2" id="KW-0963">Cytoplasm</keyword>
<dbReference type="PANTHER" id="PTHR42713:SF3">
    <property type="entry name" value="TRANSCRIPTIONAL REGULATORY PROTEIN HPTR"/>
    <property type="match status" value="1"/>
</dbReference>
<keyword evidence="6" id="KW-0238">DNA-binding</keyword>
<dbReference type="Gene3D" id="3.40.50.2300">
    <property type="match status" value="1"/>
</dbReference>
<evidence type="ECO:0000313" key="11">
    <source>
        <dbReference type="EMBL" id="MFC5467277.1"/>
    </source>
</evidence>
<proteinExistence type="predicted"/>
<evidence type="ECO:0000256" key="3">
    <source>
        <dbReference type="ARBA" id="ARBA00022553"/>
    </source>
</evidence>
<dbReference type="InterPro" id="IPR001789">
    <property type="entry name" value="Sig_transdc_resp-reg_receiver"/>
</dbReference>
<feature type="domain" description="Response regulatory" evidence="10">
    <location>
        <begin position="3"/>
        <end position="120"/>
    </location>
</feature>
<dbReference type="InterPro" id="IPR018060">
    <property type="entry name" value="HTH_AraC"/>
</dbReference>
<dbReference type="Pfam" id="PF00072">
    <property type="entry name" value="Response_reg"/>
    <property type="match status" value="1"/>
</dbReference>
<dbReference type="SMART" id="SM00448">
    <property type="entry name" value="REC"/>
    <property type="match status" value="1"/>
</dbReference>
<dbReference type="SMART" id="SM00342">
    <property type="entry name" value="HTH_ARAC"/>
    <property type="match status" value="1"/>
</dbReference>
<dbReference type="PROSITE" id="PS50110">
    <property type="entry name" value="RESPONSE_REGULATORY"/>
    <property type="match status" value="1"/>
</dbReference>
<evidence type="ECO:0000313" key="12">
    <source>
        <dbReference type="Proteomes" id="UP001596105"/>
    </source>
</evidence>
<keyword evidence="4" id="KW-0902">Two-component regulatory system</keyword>
<name>A0ABW0LQN4_9BACL</name>
<feature type="domain" description="HTH araC/xylS-type" evidence="9">
    <location>
        <begin position="414"/>
        <end position="513"/>
    </location>
</feature>
<evidence type="ECO:0000256" key="7">
    <source>
        <dbReference type="ARBA" id="ARBA00023163"/>
    </source>
</evidence>
<dbReference type="RefSeq" id="WP_209749287.1">
    <property type="nucleotide sequence ID" value="NZ_JBHSMH010000003.1"/>
</dbReference>
<evidence type="ECO:0000259" key="9">
    <source>
        <dbReference type="PROSITE" id="PS01124"/>
    </source>
</evidence>
<feature type="modified residue" description="4-aspartylphosphate" evidence="8">
    <location>
        <position position="55"/>
    </location>
</feature>
<evidence type="ECO:0000256" key="4">
    <source>
        <dbReference type="ARBA" id="ARBA00023012"/>
    </source>
</evidence>
<evidence type="ECO:0000256" key="2">
    <source>
        <dbReference type="ARBA" id="ARBA00022490"/>
    </source>
</evidence>
<keyword evidence="5" id="KW-0805">Transcription regulation</keyword>
<protein>
    <submittedName>
        <fullName evidence="11">Response regulator</fullName>
    </submittedName>
</protein>
<dbReference type="InterPro" id="IPR051552">
    <property type="entry name" value="HptR"/>
</dbReference>
<comment type="caution">
    <text evidence="11">The sequence shown here is derived from an EMBL/GenBank/DDBJ whole genome shotgun (WGS) entry which is preliminary data.</text>
</comment>
<evidence type="ECO:0000256" key="6">
    <source>
        <dbReference type="ARBA" id="ARBA00023125"/>
    </source>
</evidence>
<dbReference type="PANTHER" id="PTHR42713">
    <property type="entry name" value="HISTIDINE KINASE-RELATED"/>
    <property type="match status" value="1"/>
</dbReference>
<evidence type="ECO:0000256" key="8">
    <source>
        <dbReference type="PROSITE-ProRule" id="PRU00169"/>
    </source>
</evidence>
<keyword evidence="3 8" id="KW-0597">Phosphoprotein</keyword>
<dbReference type="EMBL" id="JBHSMH010000003">
    <property type="protein sequence ID" value="MFC5467277.1"/>
    <property type="molecule type" value="Genomic_DNA"/>
</dbReference>
<keyword evidence="7" id="KW-0804">Transcription</keyword>
<dbReference type="Pfam" id="PF12833">
    <property type="entry name" value="HTH_18"/>
    <property type="match status" value="1"/>
</dbReference>
<dbReference type="Gene3D" id="1.10.10.60">
    <property type="entry name" value="Homeodomain-like"/>
    <property type="match status" value="2"/>
</dbReference>
<dbReference type="SUPFAM" id="SSF52172">
    <property type="entry name" value="CheY-like"/>
    <property type="match status" value="1"/>
</dbReference>
<evidence type="ECO:0000256" key="5">
    <source>
        <dbReference type="ARBA" id="ARBA00023015"/>
    </source>
</evidence>
<dbReference type="InterPro" id="IPR011006">
    <property type="entry name" value="CheY-like_superfamily"/>
</dbReference>
<dbReference type="SUPFAM" id="SSF46689">
    <property type="entry name" value="Homeodomain-like"/>
    <property type="match status" value="2"/>
</dbReference>
<dbReference type="InterPro" id="IPR009057">
    <property type="entry name" value="Homeodomain-like_sf"/>
</dbReference>
<evidence type="ECO:0000259" key="10">
    <source>
        <dbReference type="PROSITE" id="PS50110"/>
    </source>
</evidence>
<accession>A0ABW0LQN4</accession>
<gene>
    <name evidence="11" type="ORF">ACFPPD_01000</name>
</gene>
<keyword evidence="12" id="KW-1185">Reference proteome</keyword>
<organism evidence="11 12">
    <name type="scientific">Cohnella suwonensis</name>
    <dbReference type="NCBI Taxonomy" id="696072"/>
    <lineage>
        <taxon>Bacteria</taxon>
        <taxon>Bacillati</taxon>
        <taxon>Bacillota</taxon>
        <taxon>Bacilli</taxon>
        <taxon>Bacillales</taxon>
        <taxon>Paenibacillaceae</taxon>
        <taxon>Cohnella</taxon>
    </lineage>
</organism>
<comment type="subcellular location">
    <subcellularLocation>
        <location evidence="1">Cytoplasm</location>
    </subcellularLocation>
</comment>
<sequence length="515" mass="58071">MVNVVVVDDEERIRQGLAKLVAQAGEDVRVTGIFAGGQELLAHIDEIEVDLVITDIKMPVMNGLELIEKLQKREPSPRMAIISGFDEFSYARQALRFGVEDYLLKPVDKEELAGLIRKVAQGIERSKESELSEEEDRLKLLLFNETESLPEHLRLEACRRLDGTETFREAYGVLIVRGAPSSDSETASPTPEDAIFDWLQKRVLLRLGGRTVAIVPIGEAEHADRIRELGQTLLQRLPVGFEGRVGGSDVFRGSAWLREAYRQAEIAMEHAWYENGRRAFADYARAARKLNANAVKPLLVLLDGEFQAEMAASNYKRAQDSVHRWFDGCMALAPAWNELRDGCETVLALIGKHRADRAGDAAAFREASPAGHHSTSLHPEHFPNKEAFAAFFIGEADKLFMKLQESTQGNRVVDTVKQYIQRNFAAELELNRLAEEVFLTPSYLSKLFKTETGETITDYLISVRIDRAKEWLRDKNALKTYEVGENVGYPDPAYFNKVFKKVVGCTPKEFKDRVR</sequence>
<dbReference type="CDD" id="cd17536">
    <property type="entry name" value="REC_YesN-like"/>
    <property type="match status" value="1"/>
</dbReference>
<dbReference type="Proteomes" id="UP001596105">
    <property type="component" value="Unassembled WGS sequence"/>
</dbReference>
<evidence type="ECO:0000256" key="1">
    <source>
        <dbReference type="ARBA" id="ARBA00004496"/>
    </source>
</evidence>